<evidence type="ECO:0000256" key="1">
    <source>
        <dbReference type="SAM" id="Phobius"/>
    </source>
</evidence>
<accession>A0A9K3D4G5</accession>
<dbReference type="InterPro" id="IPR027417">
    <property type="entry name" value="P-loop_NTPase"/>
</dbReference>
<dbReference type="OrthoDB" id="6500128at2759"/>
<dbReference type="GO" id="GO:0005524">
    <property type="term" value="F:ATP binding"/>
    <property type="evidence" value="ECO:0007669"/>
    <property type="project" value="InterPro"/>
</dbReference>
<dbReference type="PANTHER" id="PTHR19229">
    <property type="entry name" value="ATP-BINDING CASSETTE TRANSPORTER SUBFAMILY A ABCA"/>
    <property type="match status" value="1"/>
</dbReference>
<dbReference type="AlphaFoldDB" id="A0A9K3D4G5"/>
<organism evidence="3 4">
    <name type="scientific">Kipferlia bialata</name>
    <dbReference type="NCBI Taxonomy" id="797122"/>
    <lineage>
        <taxon>Eukaryota</taxon>
        <taxon>Metamonada</taxon>
        <taxon>Carpediemonas-like organisms</taxon>
        <taxon>Kipferlia</taxon>
    </lineage>
</organism>
<gene>
    <name evidence="3" type="ORF">KIPB_009810</name>
</gene>
<dbReference type="PANTHER" id="PTHR19229:SF265">
    <property type="match status" value="1"/>
</dbReference>
<keyword evidence="1" id="KW-0472">Membrane</keyword>
<feature type="non-terminal residue" evidence="3">
    <location>
        <position position="1"/>
    </location>
</feature>
<protein>
    <submittedName>
        <fullName evidence="3">ABC transporter A, ABCA</fullName>
    </submittedName>
</protein>
<feature type="transmembrane region" description="Helical" evidence="1">
    <location>
        <begin position="243"/>
        <end position="264"/>
    </location>
</feature>
<dbReference type="Pfam" id="PF00005">
    <property type="entry name" value="ABC_tran"/>
    <property type="match status" value="1"/>
</dbReference>
<feature type="domain" description="ABC transporter" evidence="2">
    <location>
        <begin position="341"/>
        <end position="392"/>
    </location>
</feature>
<dbReference type="Proteomes" id="UP000265618">
    <property type="component" value="Unassembled WGS sequence"/>
</dbReference>
<feature type="transmembrane region" description="Helical" evidence="1">
    <location>
        <begin position="113"/>
        <end position="142"/>
    </location>
</feature>
<dbReference type="InterPro" id="IPR026082">
    <property type="entry name" value="ABCA"/>
</dbReference>
<dbReference type="InterPro" id="IPR003439">
    <property type="entry name" value="ABC_transporter-like_ATP-bd"/>
</dbReference>
<dbReference type="GO" id="GO:0016887">
    <property type="term" value="F:ATP hydrolysis activity"/>
    <property type="evidence" value="ECO:0007669"/>
    <property type="project" value="InterPro"/>
</dbReference>
<evidence type="ECO:0000313" key="4">
    <source>
        <dbReference type="Proteomes" id="UP000265618"/>
    </source>
</evidence>
<dbReference type="Gene3D" id="3.40.50.300">
    <property type="entry name" value="P-loop containing nucleotide triphosphate hydrolases"/>
    <property type="match status" value="1"/>
</dbReference>
<sequence>ASVATSTNLDYTLMFNQTDNLVGAAYIPNPYISVMTDLMNSAYIKWQHGVSVLRGVKPYPTLPVTTNISIIGLLALQVLTLSLHLLIPYFLVKLVADRQYKIREQMEAHGLGTSVYVGVMFLFFFCFSMVAMGIMYISGLLFDMHVFVDTSGPALVYFAVVWAVASVAFTFFLAPFLPNERMATVLGWCLVLVLCQTKSVYVFIYPIDKVAAWAALPSIGGGQLLHIMSEAESFTLTDAPAEFWQISAIVLVSSVLLFMLGAWLDHHLADIVSSVKSFIKVHTSHACDIEAVTPPLASARATSISMDESREVLAHKEMLLDMAKLRVTYPNPGGAPKEAVKGINITGYSGEILGILGPNGSGKTTTIRSLLGAVECSGQIQGAGSELLHTDRAHPK</sequence>
<evidence type="ECO:0000259" key="2">
    <source>
        <dbReference type="Pfam" id="PF00005"/>
    </source>
</evidence>
<feature type="transmembrane region" description="Helical" evidence="1">
    <location>
        <begin position="68"/>
        <end position="92"/>
    </location>
</feature>
<keyword evidence="1" id="KW-0812">Transmembrane</keyword>
<proteinExistence type="predicted"/>
<feature type="non-terminal residue" evidence="3">
    <location>
        <position position="396"/>
    </location>
</feature>
<dbReference type="EMBL" id="BDIP01003444">
    <property type="protein sequence ID" value="GIQ87713.1"/>
    <property type="molecule type" value="Genomic_DNA"/>
</dbReference>
<dbReference type="GO" id="GO:0016020">
    <property type="term" value="C:membrane"/>
    <property type="evidence" value="ECO:0007669"/>
    <property type="project" value="InterPro"/>
</dbReference>
<name>A0A9K3D4G5_9EUKA</name>
<feature type="transmembrane region" description="Helical" evidence="1">
    <location>
        <begin position="185"/>
        <end position="207"/>
    </location>
</feature>
<reference evidence="3 4" key="1">
    <citation type="journal article" date="2018" name="PLoS ONE">
        <title>The draft genome of Kipferlia bialata reveals reductive genome evolution in fornicate parasites.</title>
        <authorList>
            <person name="Tanifuji G."/>
            <person name="Takabayashi S."/>
            <person name="Kume K."/>
            <person name="Takagi M."/>
            <person name="Nakayama T."/>
            <person name="Kamikawa R."/>
            <person name="Inagaki Y."/>
            <person name="Hashimoto T."/>
        </authorList>
    </citation>
    <scope>NUCLEOTIDE SEQUENCE [LARGE SCALE GENOMIC DNA]</scope>
    <source>
        <strain evidence="3">NY0173</strain>
    </source>
</reference>
<feature type="transmembrane region" description="Helical" evidence="1">
    <location>
        <begin position="154"/>
        <end position="173"/>
    </location>
</feature>
<dbReference type="SUPFAM" id="SSF52540">
    <property type="entry name" value="P-loop containing nucleoside triphosphate hydrolases"/>
    <property type="match status" value="1"/>
</dbReference>
<dbReference type="GO" id="GO:0140359">
    <property type="term" value="F:ABC-type transporter activity"/>
    <property type="evidence" value="ECO:0007669"/>
    <property type="project" value="InterPro"/>
</dbReference>
<evidence type="ECO:0000313" key="3">
    <source>
        <dbReference type="EMBL" id="GIQ87713.1"/>
    </source>
</evidence>
<comment type="caution">
    <text evidence="3">The sequence shown here is derived from an EMBL/GenBank/DDBJ whole genome shotgun (WGS) entry which is preliminary data.</text>
</comment>
<keyword evidence="4" id="KW-1185">Reference proteome</keyword>
<keyword evidence="1" id="KW-1133">Transmembrane helix</keyword>